<evidence type="ECO:0000313" key="3">
    <source>
        <dbReference type="Proteomes" id="UP000000561"/>
    </source>
</evidence>
<reference evidence="2 3" key="1">
    <citation type="journal article" date="2006" name="Nature">
        <title>Insights from the genome of the biotrophic fungal plant pathogen Ustilago maydis.</title>
        <authorList>
            <person name="Kamper J."/>
            <person name="Kahmann R."/>
            <person name="Bolker M."/>
            <person name="Ma L.J."/>
            <person name="Brefort T."/>
            <person name="Saville B.J."/>
            <person name="Banuett F."/>
            <person name="Kronstad J.W."/>
            <person name="Gold S.E."/>
            <person name="Muller O."/>
            <person name="Perlin M.H."/>
            <person name="Wosten H.A."/>
            <person name="de Vries R."/>
            <person name="Ruiz-Herrera J."/>
            <person name="Reynaga-Pena C.G."/>
            <person name="Snetselaar K."/>
            <person name="McCann M."/>
            <person name="Perez-Martin J."/>
            <person name="Feldbrugge M."/>
            <person name="Basse C.W."/>
            <person name="Steinberg G."/>
            <person name="Ibeas J.I."/>
            <person name="Holloman W."/>
            <person name="Guzman P."/>
            <person name="Farman M."/>
            <person name="Stajich J.E."/>
            <person name="Sentandreu R."/>
            <person name="Gonzalez-Prieto J.M."/>
            <person name="Kennell J.C."/>
            <person name="Molina L."/>
            <person name="Schirawski J."/>
            <person name="Mendoza-Mendoza A."/>
            <person name="Greilinger D."/>
            <person name="Munch K."/>
            <person name="Rossel N."/>
            <person name="Scherer M."/>
            <person name="Vranes M."/>
            <person name="Ladendorf O."/>
            <person name="Vincon V."/>
            <person name="Fuchs U."/>
            <person name="Sandrock B."/>
            <person name="Meng S."/>
            <person name="Ho E.C."/>
            <person name="Cahill M.J."/>
            <person name="Boyce K.J."/>
            <person name="Klose J."/>
            <person name="Klosterman S.J."/>
            <person name="Deelstra H.J."/>
            <person name="Ortiz-Castellanos L."/>
            <person name="Li W."/>
            <person name="Sanchez-Alonso P."/>
            <person name="Schreier P.H."/>
            <person name="Hauser-Hahn I."/>
            <person name="Vaupel M."/>
            <person name="Koopmann E."/>
            <person name="Friedrich G."/>
            <person name="Voss H."/>
            <person name="Schluter T."/>
            <person name="Margolis J."/>
            <person name="Platt D."/>
            <person name="Swimmer C."/>
            <person name="Gnirke A."/>
            <person name="Chen F."/>
            <person name="Vysotskaia V."/>
            <person name="Mannhaupt G."/>
            <person name="Guldener U."/>
            <person name="Munsterkotter M."/>
            <person name="Haase D."/>
            <person name="Oesterheld M."/>
            <person name="Mewes H.W."/>
            <person name="Mauceli E.W."/>
            <person name="DeCaprio D."/>
            <person name="Wade C.M."/>
            <person name="Butler J."/>
            <person name="Young S."/>
            <person name="Jaffe D.B."/>
            <person name="Calvo S."/>
            <person name="Nusbaum C."/>
            <person name="Galagan J."/>
            <person name="Birren B.W."/>
        </authorList>
    </citation>
    <scope>NUCLEOTIDE SEQUENCE [LARGE SCALE GENOMIC DNA]</scope>
    <source>
        <strain evidence="3">DSM 14603 / FGSC 9021 / UM521</strain>
    </source>
</reference>
<keyword evidence="3" id="KW-1185">Reference proteome</keyword>
<feature type="region of interest" description="Disordered" evidence="1">
    <location>
        <begin position="1"/>
        <end position="26"/>
    </location>
</feature>
<dbReference type="Proteomes" id="UP000000561">
    <property type="component" value="Chromosome 10"/>
</dbReference>
<organism evidence="2 3">
    <name type="scientific">Mycosarcoma maydis</name>
    <name type="common">Corn smut fungus</name>
    <name type="synonym">Ustilago maydis</name>
    <dbReference type="NCBI Taxonomy" id="5270"/>
    <lineage>
        <taxon>Eukaryota</taxon>
        <taxon>Fungi</taxon>
        <taxon>Dikarya</taxon>
        <taxon>Basidiomycota</taxon>
        <taxon>Ustilaginomycotina</taxon>
        <taxon>Ustilaginomycetes</taxon>
        <taxon>Ustilaginales</taxon>
        <taxon>Ustilaginaceae</taxon>
        <taxon>Mycosarcoma</taxon>
    </lineage>
</organism>
<dbReference type="InParanoid" id="A0A0D1C396"/>
<feature type="region of interest" description="Disordered" evidence="1">
    <location>
        <begin position="36"/>
        <end position="55"/>
    </location>
</feature>
<sequence>MNDGGEAKMARNYQSKPAENNEGGLQISKPTTINVAASQSAQAENSTSTRPKLTTRGVGRGLKIDVLDCEPRLQQRSANTVVNYITAMMTKVQLTWQDRASPGSESATVRMEIWPVRSWQTKKPVRSGMKKPARTAVFGSLKTVSRLRRRVAPLRAEYDDREVADGESAYDCSEARLEFRVLDKSVVKVGRGVGVKGERAGKKEDVEDTDDDEWEVGWKRVSAKAKREVKLYFGSRHLLGSRFGAFMAARSLPLFGHKHFDGYAVVVLPSQTDRMVNREEFRHRRVRERERDRDRGSCRICAFTNYTGK</sequence>
<dbReference type="KEGG" id="uma:UMAG_03757"/>
<gene>
    <name evidence="2" type="ORF">UMAG_03757</name>
</gene>
<protein>
    <submittedName>
        <fullName evidence="2">Uncharacterized protein</fullName>
    </submittedName>
</protein>
<feature type="compositionally biased region" description="Polar residues" evidence="1">
    <location>
        <begin position="36"/>
        <end position="52"/>
    </location>
</feature>
<dbReference type="VEuPathDB" id="FungiDB:UMAG_03757"/>
<dbReference type="RefSeq" id="XP_011390210.1">
    <property type="nucleotide sequence ID" value="XM_011391908.1"/>
</dbReference>
<evidence type="ECO:0000313" key="2">
    <source>
        <dbReference type="EMBL" id="KIS68177.1"/>
    </source>
</evidence>
<dbReference type="EMBL" id="CM003149">
    <property type="protein sequence ID" value="KIS68177.1"/>
    <property type="molecule type" value="Genomic_DNA"/>
</dbReference>
<name>A0A0D1C396_MYCMD</name>
<accession>A0A0D1C396</accession>
<evidence type="ECO:0000256" key="1">
    <source>
        <dbReference type="SAM" id="MobiDB-lite"/>
    </source>
</evidence>
<dbReference type="AlphaFoldDB" id="A0A0D1C396"/>
<dbReference type="GeneID" id="23564125"/>
<proteinExistence type="predicted"/>